<dbReference type="Proteomes" id="UP000036406">
    <property type="component" value="Chromosome"/>
</dbReference>
<dbReference type="SUPFAM" id="SSF53850">
    <property type="entry name" value="Periplasmic binding protein-like II"/>
    <property type="match status" value="1"/>
</dbReference>
<dbReference type="Pfam" id="PF00496">
    <property type="entry name" value="SBP_bac_5"/>
    <property type="match status" value="2"/>
</dbReference>
<dbReference type="InterPro" id="IPR000914">
    <property type="entry name" value="SBP_5_dom"/>
</dbReference>
<organism evidence="3 4">
    <name type="scientific">Marinobacter psychrophilus</name>
    <dbReference type="NCBI Taxonomy" id="330734"/>
    <lineage>
        <taxon>Bacteria</taxon>
        <taxon>Pseudomonadati</taxon>
        <taxon>Pseudomonadota</taxon>
        <taxon>Gammaproteobacteria</taxon>
        <taxon>Pseudomonadales</taxon>
        <taxon>Marinobacteraceae</taxon>
        <taxon>Marinobacter</taxon>
    </lineage>
</organism>
<accession>A0A0H4I378</accession>
<dbReference type="KEGG" id="mpq:ABA45_14345"/>
<keyword evidence="1" id="KW-0732">Signal</keyword>
<proteinExistence type="predicted"/>
<dbReference type="STRING" id="330734.ABA45_14345"/>
<dbReference type="GO" id="GO:1904680">
    <property type="term" value="F:peptide transmembrane transporter activity"/>
    <property type="evidence" value="ECO:0007669"/>
    <property type="project" value="TreeGrafter"/>
</dbReference>
<protein>
    <submittedName>
        <fullName evidence="3">Peptide ABC transporter substrate-binding protein</fullName>
    </submittedName>
</protein>
<evidence type="ECO:0000259" key="2">
    <source>
        <dbReference type="Pfam" id="PF00496"/>
    </source>
</evidence>
<dbReference type="Gene3D" id="3.40.190.10">
    <property type="entry name" value="Periplasmic binding protein-like II"/>
    <property type="match status" value="1"/>
</dbReference>
<dbReference type="Gene3D" id="3.10.105.10">
    <property type="entry name" value="Dipeptide-binding Protein, Domain 3"/>
    <property type="match status" value="1"/>
</dbReference>
<feature type="signal peptide" evidence="1">
    <location>
        <begin position="1"/>
        <end position="20"/>
    </location>
</feature>
<dbReference type="PANTHER" id="PTHR30290">
    <property type="entry name" value="PERIPLASMIC BINDING COMPONENT OF ABC TRANSPORTER"/>
    <property type="match status" value="1"/>
</dbReference>
<feature type="domain" description="Solute-binding protein family 5" evidence="2">
    <location>
        <begin position="130"/>
        <end position="230"/>
    </location>
</feature>
<name>A0A0H4I378_9GAMM</name>
<dbReference type="CDD" id="cd08500">
    <property type="entry name" value="PBP2_NikA_DppA_OppA_like_4"/>
    <property type="match status" value="1"/>
</dbReference>
<dbReference type="PATRIC" id="fig|330734.3.peg.3015"/>
<evidence type="ECO:0000313" key="4">
    <source>
        <dbReference type="Proteomes" id="UP000036406"/>
    </source>
</evidence>
<dbReference type="AlphaFoldDB" id="A0A0H4I378"/>
<dbReference type="InterPro" id="IPR039424">
    <property type="entry name" value="SBP_5"/>
</dbReference>
<keyword evidence="4" id="KW-1185">Reference proteome</keyword>
<dbReference type="PANTHER" id="PTHR30290:SF62">
    <property type="entry name" value="OLIGOPEPTIDE ABC TRANSPORTER, PERIPLASMIC OLIGOPEPTIDE-BINDING PROTEIN"/>
    <property type="match status" value="1"/>
</dbReference>
<feature type="chain" id="PRO_5005206034" evidence="1">
    <location>
        <begin position="21"/>
        <end position="688"/>
    </location>
</feature>
<dbReference type="EMBL" id="CP011494">
    <property type="protein sequence ID" value="AKO53449.1"/>
    <property type="molecule type" value="Genomic_DNA"/>
</dbReference>
<evidence type="ECO:0000313" key="3">
    <source>
        <dbReference type="EMBL" id="AKO53449.1"/>
    </source>
</evidence>
<dbReference type="PROSITE" id="PS51257">
    <property type="entry name" value="PROKAR_LIPOPROTEIN"/>
    <property type="match status" value="1"/>
</dbReference>
<sequence>MSRLFIAGAIALMASNVVVASCLPVTGPDAGGVYPNIFEKIEFETLQDCTLSFSENPAIKQLNSRIAGNAELLPLAQRLPLEPLIIVPYQSIGQYGGVLHGTSKATESGTSDLLSVRHVNLVRFSDDLATVVPNVAKSWDWNADFTVLKVTLRQGHKWSDGAPFTAHDIAFWYNNIQMDRNVIEKSKDRFLSAGKPVKVEALDDTTVQFVMNEPAPGYLDNFAQDYAQPFLPKHLLEKFHPTFNKDADKLAQSLGFDNGYALVNFYYGQSDWKDIPTPLLKDKAATVRLVNAGYTAIMPSLESHLVVEDSLERRHLVANPYFFQVDTAGNQLPYINEINEVYIGDENIQTAKLIAGDVDYKSQAVNLPQAPVLLENKDQGNYDVALRPTISQVTFAFNLTDKDLEKRAVFNDVNFRRAMSIAMDRDQINQIAYFGLGTPAQYTAFDADTTPFITDKQKNSWIQFDQKQAGKLLDNAGVVDKNGDGLRDLPSGKKFELSIQYSTQGTPSEVVEIVAKSWSDVGVKTTIKEVTSDEYRNSQSANNLSVVNWMTGRPLVSMASNVETLVPPYGSFFDLRTGMLWSQYQDTNGAEGVAPPATVAEMKKLTDRFVTLKAGTEESNEVGSQIADRVVDDLFIIGTVKAVAPVYRSNALSNFELPKTASYEFYRMYPYLPTQWYLSTETETVAKQ</sequence>
<feature type="domain" description="Solute-binding protein family 5" evidence="2">
    <location>
        <begin position="315"/>
        <end position="552"/>
    </location>
</feature>
<evidence type="ECO:0000256" key="1">
    <source>
        <dbReference type="SAM" id="SignalP"/>
    </source>
</evidence>
<dbReference type="GO" id="GO:0015833">
    <property type="term" value="P:peptide transport"/>
    <property type="evidence" value="ECO:0007669"/>
    <property type="project" value="TreeGrafter"/>
</dbReference>
<gene>
    <name evidence="3" type="ORF">ABA45_14345</name>
</gene>
<dbReference type="RefSeq" id="WP_048387194.1">
    <property type="nucleotide sequence ID" value="NZ_CP011494.1"/>
</dbReference>
<reference evidence="3 4" key="1">
    <citation type="submission" date="2015-05" db="EMBL/GenBank/DDBJ databases">
        <title>Complete genome of Marinobacter psychrophilus strain 20041T isolated from sea-ice of the Canadian Basin.</title>
        <authorList>
            <person name="Song L."/>
            <person name="Ren L."/>
            <person name="Yu Y."/>
            <person name="Wang X."/>
        </authorList>
    </citation>
    <scope>NUCLEOTIDE SEQUENCE [LARGE SCALE GENOMIC DNA]</scope>
    <source>
        <strain evidence="3 4">20041</strain>
    </source>
</reference>